<name>A0ABQ6A117_9PROT</name>
<comment type="similarity">
    <text evidence="6">Belongs to the RuvA family.</text>
</comment>
<gene>
    <name evidence="6 8" type="primary">ruvA</name>
    <name evidence="8" type="ORF">GCM10010909_05470</name>
</gene>
<comment type="subcellular location">
    <subcellularLocation>
        <location evidence="6">Cytoplasm</location>
    </subcellularLocation>
</comment>
<dbReference type="SUPFAM" id="SSF50249">
    <property type="entry name" value="Nucleic acid-binding proteins"/>
    <property type="match status" value="1"/>
</dbReference>
<dbReference type="Pfam" id="PF01330">
    <property type="entry name" value="RuvA_N"/>
    <property type="match status" value="1"/>
</dbReference>
<dbReference type="InterPro" id="IPR000085">
    <property type="entry name" value="RuvA"/>
</dbReference>
<dbReference type="NCBIfam" id="TIGR00084">
    <property type="entry name" value="ruvA"/>
    <property type="match status" value="1"/>
</dbReference>
<evidence type="ECO:0000256" key="4">
    <source>
        <dbReference type="ARBA" id="ARBA00023172"/>
    </source>
</evidence>
<dbReference type="InterPro" id="IPR012340">
    <property type="entry name" value="NA-bd_OB-fold"/>
</dbReference>
<feature type="domain" description="Helix-hairpin-helix DNA-binding motif class 1" evidence="7">
    <location>
        <begin position="72"/>
        <end position="91"/>
    </location>
</feature>
<keyword evidence="1 6" id="KW-0963">Cytoplasm</keyword>
<keyword evidence="8" id="KW-0378">Hydrolase</keyword>
<evidence type="ECO:0000256" key="3">
    <source>
        <dbReference type="ARBA" id="ARBA00023125"/>
    </source>
</evidence>
<protein>
    <recommendedName>
        <fullName evidence="6">Holliday junction branch migration complex subunit RuvA</fullName>
    </recommendedName>
</protein>
<dbReference type="InterPro" id="IPR013849">
    <property type="entry name" value="DNA_helicase_Holl-junc_RuvA_I"/>
</dbReference>
<dbReference type="Gene3D" id="2.40.50.140">
    <property type="entry name" value="Nucleic acid-binding proteins"/>
    <property type="match status" value="1"/>
</dbReference>
<dbReference type="SUPFAM" id="SSF46929">
    <property type="entry name" value="DNA helicase RuvA subunit, C-terminal domain"/>
    <property type="match status" value="1"/>
</dbReference>
<comment type="caution">
    <text evidence="8">The sequence shown here is derived from an EMBL/GenBank/DDBJ whole genome shotgun (WGS) entry which is preliminary data.</text>
</comment>
<evidence type="ECO:0000256" key="5">
    <source>
        <dbReference type="ARBA" id="ARBA00023204"/>
    </source>
</evidence>
<comment type="subunit">
    <text evidence="6">Homotetramer. Forms an RuvA(8)-RuvB(12)-Holliday junction (HJ) complex. HJ DNA is sandwiched between 2 RuvA tetramers; dsDNA enters through RuvA and exits via RuvB. An RuvB hexamer assembles on each DNA strand where it exits the tetramer. Each RuvB hexamer is contacted by two RuvA subunits (via domain III) on 2 adjacent RuvB subunits; this complex drives branch migration. In the full resolvosome a probable DNA-RuvA(4)-RuvB(12)-RuvC(2) complex forms which resolves the HJ.</text>
</comment>
<dbReference type="InterPro" id="IPR011114">
    <property type="entry name" value="RuvA_C"/>
</dbReference>
<keyword evidence="9" id="KW-1185">Reference proteome</keyword>
<keyword evidence="8" id="KW-0347">Helicase</keyword>
<dbReference type="RefSeq" id="WP_284256420.1">
    <property type="nucleotide sequence ID" value="NZ_BSOS01000007.1"/>
</dbReference>
<comment type="caution">
    <text evidence="6">Lacks conserved residue(s) required for the propagation of feature annotation.</text>
</comment>
<dbReference type="Pfam" id="PF07499">
    <property type="entry name" value="RuvA_C"/>
    <property type="match status" value="1"/>
</dbReference>
<evidence type="ECO:0000256" key="6">
    <source>
        <dbReference type="HAMAP-Rule" id="MF_00031"/>
    </source>
</evidence>
<dbReference type="InterPro" id="IPR010994">
    <property type="entry name" value="RuvA_2-like"/>
</dbReference>
<dbReference type="Gene3D" id="1.10.150.20">
    <property type="entry name" value="5' to 3' exonuclease, C-terminal subdomain"/>
    <property type="match status" value="1"/>
</dbReference>
<reference evidence="9" key="1">
    <citation type="journal article" date="2019" name="Int. J. Syst. Evol. Microbiol.">
        <title>The Global Catalogue of Microorganisms (GCM) 10K type strain sequencing project: providing services to taxonomists for standard genome sequencing and annotation.</title>
        <authorList>
            <consortium name="The Broad Institute Genomics Platform"/>
            <consortium name="The Broad Institute Genome Sequencing Center for Infectious Disease"/>
            <person name="Wu L."/>
            <person name="Ma J."/>
        </authorList>
    </citation>
    <scope>NUCLEOTIDE SEQUENCE [LARGE SCALE GENOMIC DNA]</scope>
    <source>
        <strain evidence="9">NBRC 112502</strain>
    </source>
</reference>
<evidence type="ECO:0000313" key="8">
    <source>
        <dbReference type="EMBL" id="GLR65869.1"/>
    </source>
</evidence>
<keyword evidence="2 6" id="KW-0227">DNA damage</keyword>
<evidence type="ECO:0000256" key="2">
    <source>
        <dbReference type="ARBA" id="ARBA00022763"/>
    </source>
</evidence>
<keyword evidence="8" id="KW-0547">Nucleotide-binding</keyword>
<dbReference type="Pfam" id="PF14520">
    <property type="entry name" value="HHH_5"/>
    <property type="match status" value="1"/>
</dbReference>
<keyword evidence="4 6" id="KW-0233">DNA recombination</keyword>
<dbReference type="GO" id="GO:0004386">
    <property type="term" value="F:helicase activity"/>
    <property type="evidence" value="ECO:0007669"/>
    <property type="project" value="UniProtKB-KW"/>
</dbReference>
<feature type="region of interest" description="Domain III" evidence="6">
    <location>
        <begin position="154"/>
        <end position="200"/>
    </location>
</feature>
<accession>A0ABQ6A117</accession>
<keyword evidence="5 6" id="KW-0234">DNA repair</keyword>
<dbReference type="EMBL" id="BSOS01000007">
    <property type="protein sequence ID" value="GLR65869.1"/>
    <property type="molecule type" value="Genomic_DNA"/>
</dbReference>
<comment type="function">
    <text evidence="6">The RuvA-RuvB-RuvC complex processes Holliday junction (HJ) DNA during genetic recombination and DNA repair, while the RuvA-RuvB complex plays an important role in the rescue of blocked DNA replication forks via replication fork reversal (RFR). RuvA specifically binds to HJ cruciform DNA, conferring on it an open structure. The RuvB hexamer acts as an ATP-dependent pump, pulling dsDNA into and through the RuvAB complex. HJ branch migration allows RuvC to scan DNA until it finds its consensus sequence, where it cleaves and resolves the cruciform DNA.</text>
</comment>
<feature type="domain" description="Helix-hairpin-helix DNA-binding motif class 1" evidence="7">
    <location>
        <begin position="107"/>
        <end position="126"/>
    </location>
</feature>
<dbReference type="HAMAP" id="MF_00031">
    <property type="entry name" value="DNA_HJ_migration_RuvA"/>
    <property type="match status" value="1"/>
</dbReference>
<evidence type="ECO:0000256" key="1">
    <source>
        <dbReference type="ARBA" id="ARBA00022490"/>
    </source>
</evidence>
<sequence length="200" mass="20466">MIARLRGIVEGIEDGRCIMDVGGVGYLVFCSSRTLGALPAAGVATLLIETQVREDAIALYGFGTSAEREWFRLLTTVQGVGAKVALALLSALSPDQLIAAIATGDKAALTRTPGVGPKLAIRICTELREKAGGMPGGGGVVLAANLTVMRGNVADALSALTNLGYRRAEAEAALARAADEHGEGAALDVLIRAGLKALAK</sequence>
<dbReference type="SUPFAM" id="SSF47781">
    <property type="entry name" value="RuvA domain 2-like"/>
    <property type="match status" value="1"/>
</dbReference>
<comment type="domain">
    <text evidence="6">Has three domains with a flexible linker between the domains II and III and assumes an 'L' shape. Domain III is highly mobile and contacts RuvB.</text>
</comment>
<organism evidence="8 9">
    <name type="scientific">Acidocella aquatica</name>
    <dbReference type="NCBI Taxonomy" id="1922313"/>
    <lineage>
        <taxon>Bacteria</taxon>
        <taxon>Pseudomonadati</taxon>
        <taxon>Pseudomonadota</taxon>
        <taxon>Alphaproteobacteria</taxon>
        <taxon>Acetobacterales</taxon>
        <taxon>Acidocellaceae</taxon>
        <taxon>Acidocella</taxon>
    </lineage>
</organism>
<evidence type="ECO:0000259" key="7">
    <source>
        <dbReference type="SMART" id="SM00278"/>
    </source>
</evidence>
<dbReference type="Gene3D" id="1.10.8.10">
    <property type="entry name" value="DNA helicase RuvA subunit, C-terminal domain"/>
    <property type="match status" value="1"/>
</dbReference>
<dbReference type="SMART" id="SM00278">
    <property type="entry name" value="HhH1"/>
    <property type="match status" value="2"/>
</dbReference>
<dbReference type="InterPro" id="IPR036267">
    <property type="entry name" value="RuvA_C_sf"/>
</dbReference>
<keyword evidence="3 6" id="KW-0238">DNA-binding</keyword>
<keyword evidence="8" id="KW-0067">ATP-binding</keyword>
<dbReference type="InterPro" id="IPR003583">
    <property type="entry name" value="Hlx-hairpin-Hlx_DNA-bd_motif"/>
</dbReference>
<evidence type="ECO:0000313" key="9">
    <source>
        <dbReference type="Proteomes" id="UP001156641"/>
    </source>
</evidence>
<dbReference type="Proteomes" id="UP001156641">
    <property type="component" value="Unassembled WGS sequence"/>
</dbReference>
<proteinExistence type="inferred from homology"/>